<keyword evidence="5" id="KW-1133">Transmembrane helix</keyword>
<evidence type="ECO:0000313" key="8">
    <source>
        <dbReference type="Proteomes" id="UP001500326"/>
    </source>
</evidence>
<dbReference type="PANTHER" id="PTHR24421">
    <property type="entry name" value="NITRATE/NITRITE SENSOR PROTEIN NARX-RELATED"/>
    <property type="match status" value="1"/>
</dbReference>
<evidence type="ECO:0000256" key="5">
    <source>
        <dbReference type="SAM" id="Phobius"/>
    </source>
</evidence>
<feature type="region of interest" description="Disordered" evidence="4">
    <location>
        <begin position="1"/>
        <end position="20"/>
    </location>
</feature>
<dbReference type="Proteomes" id="UP001500326">
    <property type="component" value="Unassembled WGS sequence"/>
</dbReference>
<evidence type="ECO:0000256" key="1">
    <source>
        <dbReference type="ARBA" id="ARBA00022679"/>
    </source>
</evidence>
<keyword evidence="8" id="KW-1185">Reference proteome</keyword>
<proteinExistence type="predicted"/>
<reference evidence="8" key="1">
    <citation type="journal article" date="2019" name="Int. J. Syst. Evol. Microbiol.">
        <title>The Global Catalogue of Microorganisms (GCM) 10K type strain sequencing project: providing services to taxonomists for standard genome sequencing and annotation.</title>
        <authorList>
            <consortium name="The Broad Institute Genomics Platform"/>
            <consortium name="The Broad Institute Genome Sequencing Center for Infectious Disease"/>
            <person name="Wu L."/>
            <person name="Ma J."/>
        </authorList>
    </citation>
    <scope>NUCLEOTIDE SEQUENCE [LARGE SCALE GENOMIC DNA]</scope>
    <source>
        <strain evidence="8">JCM 14902</strain>
    </source>
</reference>
<comment type="caution">
    <text evidence="7">The sequence shown here is derived from an EMBL/GenBank/DDBJ whole genome shotgun (WGS) entry which is preliminary data.</text>
</comment>
<organism evidence="7 8">
    <name type="scientific">Microbacterium pumilum</name>
    <dbReference type="NCBI Taxonomy" id="344165"/>
    <lineage>
        <taxon>Bacteria</taxon>
        <taxon>Bacillati</taxon>
        <taxon>Actinomycetota</taxon>
        <taxon>Actinomycetes</taxon>
        <taxon>Micrococcales</taxon>
        <taxon>Microbacteriaceae</taxon>
        <taxon>Microbacterium</taxon>
    </lineage>
</organism>
<keyword evidence="5" id="KW-0812">Transmembrane</keyword>
<evidence type="ECO:0000256" key="3">
    <source>
        <dbReference type="ARBA" id="ARBA00023012"/>
    </source>
</evidence>
<dbReference type="SMART" id="SM00387">
    <property type="entry name" value="HATPase_c"/>
    <property type="match status" value="1"/>
</dbReference>
<evidence type="ECO:0000256" key="4">
    <source>
        <dbReference type="SAM" id="MobiDB-lite"/>
    </source>
</evidence>
<sequence length="475" mass="50108">MSPEPQPVAPTGSPPAGAAGAPWLTIADGSAGRMASDAAPIRPRRVVLRLAAGLLVVLIAVALLGAFAAQLLAEREAVNDAANITDVFAEAVIQPSLTDALADGDPDAVDAFDAVVRERVLGPGVVRVKIWTPGGTILYADEPELIGRTFELDLPQREALADPQTRAEVSDLSNSENEFESGDRLLEVYRPVWTPDGRQLLFEMYAPYDPVATRSGELWRGFAGVTVSTLLLLVVLTAPIVWRLLNRARRDESDRAALLQHAVDASDVERRRIAGTLHDGPVQELIATTFAAENAASVASAHGEDGLADDVRDVASSVRGNVRALRSLLVDIYPPSLADAGIAQALADLAAGVRGRGVEASVDVSAELPELSDGEQRLIYRVAQECLRNIAAHASPGQAWVRLFPMEGASVLEVVDDGPGFDPASLRDPPEGHFGTRIVGDLATEAGARLEVATAPGAGTAWRLTVPRAADRGSS</sequence>
<keyword evidence="3" id="KW-0902">Two-component regulatory system</keyword>
<name>A0ABP5E4Z1_9MICO</name>
<feature type="transmembrane region" description="Helical" evidence="5">
    <location>
        <begin position="50"/>
        <end position="73"/>
    </location>
</feature>
<dbReference type="Pfam" id="PF02518">
    <property type="entry name" value="HATPase_c"/>
    <property type="match status" value="1"/>
</dbReference>
<dbReference type="EMBL" id="BAAAOH010000001">
    <property type="protein sequence ID" value="GAA1990232.1"/>
    <property type="molecule type" value="Genomic_DNA"/>
</dbReference>
<evidence type="ECO:0000259" key="6">
    <source>
        <dbReference type="SMART" id="SM00387"/>
    </source>
</evidence>
<accession>A0ABP5E4Z1</accession>
<gene>
    <name evidence="7" type="ORF">GCM10009777_26920</name>
</gene>
<protein>
    <submittedName>
        <fullName evidence="7">Sensor histidine kinase</fullName>
    </submittedName>
</protein>
<evidence type="ECO:0000313" key="7">
    <source>
        <dbReference type="EMBL" id="GAA1990232.1"/>
    </source>
</evidence>
<dbReference type="Gene3D" id="3.30.565.10">
    <property type="entry name" value="Histidine kinase-like ATPase, C-terminal domain"/>
    <property type="match status" value="1"/>
</dbReference>
<dbReference type="RefSeq" id="WP_344063151.1">
    <property type="nucleotide sequence ID" value="NZ_BAAAOH010000001.1"/>
</dbReference>
<feature type="compositionally biased region" description="Low complexity" evidence="4">
    <location>
        <begin position="9"/>
        <end position="20"/>
    </location>
</feature>
<keyword evidence="1" id="KW-0808">Transferase</keyword>
<feature type="domain" description="Histidine kinase/HSP90-like ATPase" evidence="6">
    <location>
        <begin position="374"/>
        <end position="470"/>
    </location>
</feature>
<dbReference type="CDD" id="cd16917">
    <property type="entry name" value="HATPase_UhpB-NarQ-NarX-like"/>
    <property type="match status" value="1"/>
</dbReference>
<dbReference type="InterPro" id="IPR036890">
    <property type="entry name" value="HATPase_C_sf"/>
</dbReference>
<dbReference type="Pfam" id="PF07730">
    <property type="entry name" value="HisKA_3"/>
    <property type="match status" value="1"/>
</dbReference>
<keyword evidence="5" id="KW-0472">Membrane</keyword>
<keyword evidence="2 7" id="KW-0418">Kinase</keyword>
<evidence type="ECO:0000256" key="2">
    <source>
        <dbReference type="ARBA" id="ARBA00022777"/>
    </source>
</evidence>
<dbReference type="SUPFAM" id="SSF55874">
    <property type="entry name" value="ATPase domain of HSP90 chaperone/DNA topoisomerase II/histidine kinase"/>
    <property type="match status" value="1"/>
</dbReference>
<dbReference type="InterPro" id="IPR050482">
    <property type="entry name" value="Sensor_HK_TwoCompSys"/>
</dbReference>
<feature type="transmembrane region" description="Helical" evidence="5">
    <location>
        <begin position="222"/>
        <end position="245"/>
    </location>
</feature>
<dbReference type="InterPro" id="IPR011712">
    <property type="entry name" value="Sig_transdc_His_kin_sub3_dim/P"/>
</dbReference>
<dbReference type="Gene3D" id="1.20.5.1930">
    <property type="match status" value="1"/>
</dbReference>
<dbReference type="InterPro" id="IPR003594">
    <property type="entry name" value="HATPase_dom"/>
</dbReference>
<dbReference type="GO" id="GO:0016301">
    <property type="term" value="F:kinase activity"/>
    <property type="evidence" value="ECO:0007669"/>
    <property type="project" value="UniProtKB-KW"/>
</dbReference>